<reference evidence="6" key="1">
    <citation type="submission" date="2022-10" db="EMBL/GenBank/DDBJ databases">
        <title>Genome assembly of Pristionchus species.</title>
        <authorList>
            <person name="Yoshida K."/>
            <person name="Sommer R.J."/>
        </authorList>
    </citation>
    <scope>NUCLEOTIDE SEQUENCE [LARGE SCALE GENOMIC DNA]</scope>
    <source>
        <strain evidence="6">RS5460</strain>
    </source>
</reference>
<sequence length="161" mass="19103">TLMLLLSGWYRECSLIPHTTDIDFAIRIEEYTRECTYQQICTSLPRVNALQYVQPTDSYELTIRVKEDTSVNIDIFFLYTNTNESYVGGLDWLTRKKYKWSYPIITSLCTGDLLFFIFHVPYNVEEVLTKEYNEWQRDSPSSDFVWYKSHRNVREDGVFSG</sequence>
<feature type="non-terminal residue" evidence="5">
    <location>
        <position position="1"/>
    </location>
</feature>
<dbReference type="AlphaFoldDB" id="A0AAN4YYD4"/>
<comment type="caution">
    <text evidence="5">The sequence shown here is derived from an EMBL/GenBank/DDBJ whole genome shotgun (WGS) entry which is preliminary data.</text>
</comment>
<keyword evidence="6" id="KW-1185">Reference proteome</keyword>
<evidence type="ECO:0000256" key="3">
    <source>
        <dbReference type="ARBA" id="ARBA00022989"/>
    </source>
</evidence>
<dbReference type="Proteomes" id="UP001328107">
    <property type="component" value="Unassembled WGS sequence"/>
</dbReference>
<keyword evidence="2" id="KW-0812">Transmembrane</keyword>
<protein>
    <submittedName>
        <fullName evidence="5">Uncharacterized protein</fullName>
    </submittedName>
</protein>
<keyword evidence="3" id="KW-1133">Transmembrane helix</keyword>
<organism evidence="5 6">
    <name type="scientific">Pristionchus mayeri</name>
    <dbReference type="NCBI Taxonomy" id="1317129"/>
    <lineage>
        <taxon>Eukaryota</taxon>
        <taxon>Metazoa</taxon>
        <taxon>Ecdysozoa</taxon>
        <taxon>Nematoda</taxon>
        <taxon>Chromadorea</taxon>
        <taxon>Rhabditida</taxon>
        <taxon>Rhabditina</taxon>
        <taxon>Diplogasteromorpha</taxon>
        <taxon>Diplogasteroidea</taxon>
        <taxon>Neodiplogasteridae</taxon>
        <taxon>Pristionchus</taxon>
    </lineage>
</organism>
<evidence type="ECO:0000256" key="4">
    <source>
        <dbReference type="ARBA" id="ARBA00023136"/>
    </source>
</evidence>
<evidence type="ECO:0000313" key="6">
    <source>
        <dbReference type="Proteomes" id="UP001328107"/>
    </source>
</evidence>
<name>A0AAN4YYD4_9BILA</name>
<comment type="subcellular location">
    <subcellularLocation>
        <location evidence="1">Membrane</location>
        <topology evidence="1">Single-pass membrane protein</topology>
    </subcellularLocation>
</comment>
<dbReference type="InterPro" id="IPR009644">
    <property type="entry name" value="FKTN/MNN4/W02B3.4-1"/>
</dbReference>
<proteinExistence type="predicted"/>
<evidence type="ECO:0000256" key="1">
    <source>
        <dbReference type="ARBA" id="ARBA00004167"/>
    </source>
</evidence>
<dbReference type="GO" id="GO:0016020">
    <property type="term" value="C:membrane"/>
    <property type="evidence" value="ECO:0007669"/>
    <property type="project" value="UniProtKB-SubCell"/>
</dbReference>
<evidence type="ECO:0000313" key="5">
    <source>
        <dbReference type="EMBL" id="GMR30074.1"/>
    </source>
</evidence>
<evidence type="ECO:0000256" key="2">
    <source>
        <dbReference type="ARBA" id="ARBA00022692"/>
    </source>
</evidence>
<dbReference type="PANTHER" id="PTHR15407:SF28">
    <property type="entry name" value="RIBITOL-5-PHOSPHATE TRANSFERASE FKTN"/>
    <property type="match status" value="1"/>
</dbReference>
<gene>
    <name evidence="5" type="ORF">PMAYCL1PPCAC_00269</name>
</gene>
<accession>A0AAN4YYD4</accession>
<keyword evidence="4" id="KW-0472">Membrane</keyword>
<dbReference type="EMBL" id="BTRK01000001">
    <property type="protein sequence ID" value="GMR30074.1"/>
    <property type="molecule type" value="Genomic_DNA"/>
</dbReference>
<dbReference type="PANTHER" id="PTHR15407">
    <property type="entry name" value="FUKUTIN-RELATED"/>
    <property type="match status" value="1"/>
</dbReference>